<sequence>MKPFCFSIDKIIPSTEASLHPMDIGLIRGYGIFDFFRTSNYTPLFLSDYLDRFVRSAEKTHLYLPYSKEELAQIIHDLIQRNDLEFGGIRMVLTGGVSANHFSPTQGKLFIFCEDLDFPSPAKYESGVKLLAVEHIRAIADIKTTNYAFPVWHSAIWKKEGAEDVLYHLNGTISESSRSNIFVIKDNKIATPDKHILHGITRKRVLELAPATEVREISLEEVLDADEVFMTSTTKKILPITQIEGHKIGNGKPGPITENLLKEFLEMEKSIIQSVKKL</sequence>
<evidence type="ECO:0000256" key="9">
    <source>
        <dbReference type="ARBA" id="ARBA00048798"/>
    </source>
</evidence>
<dbReference type="InterPro" id="IPR050571">
    <property type="entry name" value="Class-IV_PLP-Dep_Aminotrnsfr"/>
</dbReference>
<comment type="similarity">
    <text evidence="5">Belongs to the class-IV pyridoxal-phosphate-dependent aminotransferase family.</text>
</comment>
<keyword evidence="7" id="KW-0663">Pyridoxal phosphate</keyword>
<comment type="cofactor">
    <cofactor evidence="1">
        <name>pyridoxal 5'-phosphate</name>
        <dbReference type="ChEBI" id="CHEBI:597326"/>
    </cofactor>
</comment>
<evidence type="ECO:0000313" key="12">
    <source>
        <dbReference type="Proteomes" id="UP000292209"/>
    </source>
</evidence>
<comment type="catalytic activity">
    <reaction evidence="9">
        <text>L-isoleucine + 2-oxoglutarate = (S)-3-methyl-2-oxopentanoate + L-glutamate</text>
        <dbReference type="Rhea" id="RHEA:24801"/>
        <dbReference type="ChEBI" id="CHEBI:16810"/>
        <dbReference type="ChEBI" id="CHEBI:29985"/>
        <dbReference type="ChEBI" id="CHEBI:35146"/>
        <dbReference type="ChEBI" id="CHEBI:58045"/>
        <dbReference type="EC" id="2.6.1.42"/>
    </reaction>
</comment>
<dbReference type="InterPro" id="IPR043131">
    <property type="entry name" value="BCAT-like_N"/>
</dbReference>
<evidence type="ECO:0000256" key="3">
    <source>
        <dbReference type="ARBA" id="ARBA00004931"/>
    </source>
</evidence>
<evidence type="ECO:0000256" key="4">
    <source>
        <dbReference type="ARBA" id="ARBA00005072"/>
    </source>
</evidence>
<dbReference type="OrthoDB" id="9805628at2"/>
<evidence type="ECO:0000256" key="10">
    <source>
        <dbReference type="ARBA" id="ARBA00049229"/>
    </source>
</evidence>
<accession>A0A4Q7P4E1</accession>
<dbReference type="Proteomes" id="UP000292209">
    <property type="component" value="Unassembled WGS sequence"/>
</dbReference>
<dbReference type="GO" id="GO:0046394">
    <property type="term" value="P:carboxylic acid biosynthetic process"/>
    <property type="evidence" value="ECO:0007669"/>
    <property type="project" value="UniProtKB-ARBA"/>
</dbReference>
<organism evidence="11 12">
    <name type="scientific">Cecembia calidifontis</name>
    <dbReference type="NCBI Taxonomy" id="1187080"/>
    <lineage>
        <taxon>Bacteria</taxon>
        <taxon>Pseudomonadati</taxon>
        <taxon>Bacteroidota</taxon>
        <taxon>Cytophagia</taxon>
        <taxon>Cytophagales</taxon>
        <taxon>Cyclobacteriaceae</taxon>
        <taxon>Cecembia</taxon>
    </lineage>
</organism>
<evidence type="ECO:0000256" key="6">
    <source>
        <dbReference type="ARBA" id="ARBA00013053"/>
    </source>
</evidence>
<reference evidence="11 12" key="1">
    <citation type="submission" date="2019-02" db="EMBL/GenBank/DDBJ databases">
        <title>Genomic Encyclopedia of Archaeal and Bacterial Type Strains, Phase II (KMG-II): from individual species to whole genera.</title>
        <authorList>
            <person name="Goeker M."/>
        </authorList>
    </citation>
    <scope>NUCLEOTIDE SEQUENCE [LARGE SCALE GENOMIC DNA]</scope>
    <source>
        <strain evidence="11 12">DSM 21411</strain>
    </source>
</reference>
<keyword evidence="11" id="KW-0808">Transferase</keyword>
<evidence type="ECO:0000256" key="1">
    <source>
        <dbReference type="ARBA" id="ARBA00001933"/>
    </source>
</evidence>
<comment type="pathway">
    <text evidence="2">Amino-acid biosynthesis; L-isoleucine biosynthesis; L-isoleucine from 2-oxobutanoate: step 4/4.</text>
</comment>
<dbReference type="SUPFAM" id="SSF56752">
    <property type="entry name" value="D-aminoacid aminotransferase-like PLP-dependent enzymes"/>
    <property type="match status" value="1"/>
</dbReference>
<evidence type="ECO:0000313" key="11">
    <source>
        <dbReference type="EMBL" id="RZS94527.1"/>
    </source>
</evidence>
<dbReference type="GO" id="GO:0004084">
    <property type="term" value="F:branched-chain-amino-acid transaminase activity"/>
    <property type="evidence" value="ECO:0007669"/>
    <property type="project" value="UniProtKB-EC"/>
</dbReference>
<comment type="pathway">
    <text evidence="4">Amino-acid biosynthesis; L-leucine biosynthesis; L-leucine from 3-methyl-2-oxobutanoate: step 4/4.</text>
</comment>
<name>A0A4Q7P4E1_9BACT</name>
<evidence type="ECO:0000256" key="5">
    <source>
        <dbReference type="ARBA" id="ARBA00009320"/>
    </source>
</evidence>
<evidence type="ECO:0000256" key="7">
    <source>
        <dbReference type="ARBA" id="ARBA00022898"/>
    </source>
</evidence>
<keyword evidence="12" id="KW-1185">Reference proteome</keyword>
<dbReference type="EMBL" id="SGXG01000001">
    <property type="protein sequence ID" value="RZS94527.1"/>
    <property type="molecule type" value="Genomic_DNA"/>
</dbReference>
<protein>
    <recommendedName>
        <fullName evidence="6">branched-chain-amino-acid transaminase</fullName>
        <ecNumber evidence="6">2.6.1.42</ecNumber>
    </recommendedName>
</protein>
<evidence type="ECO:0000256" key="8">
    <source>
        <dbReference type="ARBA" id="ARBA00048212"/>
    </source>
</evidence>
<dbReference type="PANTHER" id="PTHR42743:SF11">
    <property type="entry name" value="AMINODEOXYCHORISMATE LYASE"/>
    <property type="match status" value="1"/>
</dbReference>
<comment type="catalytic activity">
    <reaction evidence="10">
        <text>L-leucine + 2-oxoglutarate = 4-methyl-2-oxopentanoate + L-glutamate</text>
        <dbReference type="Rhea" id="RHEA:18321"/>
        <dbReference type="ChEBI" id="CHEBI:16810"/>
        <dbReference type="ChEBI" id="CHEBI:17865"/>
        <dbReference type="ChEBI" id="CHEBI:29985"/>
        <dbReference type="ChEBI" id="CHEBI:57427"/>
        <dbReference type="EC" id="2.6.1.42"/>
    </reaction>
</comment>
<dbReference type="PANTHER" id="PTHR42743">
    <property type="entry name" value="AMINO-ACID AMINOTRANSFERASE"/>
    <property type="match status" value="1"/>
</dbReference>
<dbReference type="InterPro" id="IPR043132">
    <property type="entry name" value="BCAT-like_C"/>
</dbReference>
<dbReference type="Pfam" id="PF01063">
    <property type="entry name" value="Aminotran_4"/>
    <property type="match status" value="1"/>
</dbReference>
<comment type="pathway">
    <text evidence="3">Amino-acid biosynthesis; L-valine biosynthesis; L-valine from pyruvate: step 4/4.</text>
</comment>
<dbReference type="RefSeq" id="WP_130273765.1">
    <property type="nucleotide sequence ID" value="NZ_SGXG01000001.1"/>
</dbReference>
<dbReference type="InterPro" id="IPR001544">
    <property type="entry name" value="Aminotrans_IV"/>
</dbReference>
<gene>
    <name evidence="11" type="ORF">BC751_0024</name>
</gene>
<dbReference type="Gene3D" id="3.30.470.10">
    <property type="match status" value="1"/>
</dbReference>
<comment type="caution">
    <text evidence="11">The sequence shown here is derived from an EMBL/GenBank/DDBJ whole genome shotgun (WGS) entry which is preliminary data.</text>
</comment>
<keyword evidence="11" id="KW-0032">Aminotransferase</keyword>
<dbReference type="AlphaFoldDB" id="A0A4Q7P4E1"/>
<dbReference type="FunFam" id="3.20.10.10:FF:000002">
    <property type="entry name" value="D-alanine aminotransferase"/>
    <property type="match status" value="1"/>
</dbReference>
<dbReference type="Gene3D" id="3.20.10.10">
    <property type="entry name" value="D-amino Acid Aminotransferase, subunit A, domain 2"/>
    <property type="match status" value="1"/>
</dbReference>
<dbReference type="GO" id="GO:0008652">
    <property type="term" value="P:amino acid biosynthetic process"/>
    <property type="evidence" value="ECO:0007669"/>
    <property type="project" value="UniProtKB-ARBA"/>
</dbReference>
<proteinExistence type="inferred from homology"/>
<dbReference type="EC" id="2.6.1.42" evidence="6"/>
<comment type="catalytic activity">
    <reaction evidence="8">
        <text>L-valine + 2-oxoglutarate = 3-methyl-2-oxobutanoate + L-glutamate</text>
        <dbReference type="Rhea" id="RHEA:24813"/>
        <dbReference type="ChEBI" id="CHEBI:11851"/>
        <dbReference type="ChEBI" id="CHEBI:16810"/>
        <dbReference type="ChEBI" id="CHEBI:29985"/>
        <dbReference type="ChEBI" id="CHEBI:57762"/>
        <dbReference type="EC" id="2.6.1.42"/>
    </reaction>
</comment>
<dbReference type="InterPro" id="IPR036038">
    <property type="entry name" value="Aminotransferase-like"/>
</dbReference>
<evidence type="ECO:0000256" key="2">
    <source>
        <dbReference type="ARBA" id="ARBA00004824"/>
    </source>
</evidence>